<evidence type="ECO:0000313" key="4">
    <source>
        <dbReference type="EnsemblFungi" id="MAPG_05787T0"/>
    </source>
</evidence>
<keyword evidence="2" id="KW-0472">Membrane</keyword>
<dbReference type="EMBL" id="ADBL01001382">
    <property type="status" value="NOT_ANNOTATED_CDS"/>
    <property type="molecule type" value="Genomic_DNA"/>
</dbReference>
<feature type="transmembrane region" description="Helical" evidence="2">
    <location>
        <begin position="243"/>
        <end position="262"/>
    </location>
</feature>
<organism evidence="4 5">
    <name type="scientific">Magnaporthiopsis poae (strain ATCC 64411 / 73-15)</name>
    <name type="common">Kentucky bluegrass fungus</name>
    <name type="synonym">Magnaporthe poae</name>
    <dbReference type="NCBI Taxonomy" id="644358"/>
    <lineage>
        <taxon>Eukaryota</taxon>
        <taxon>Fungi</taxon>
        <taxon>Dikarya</taxon>
        <taxon>Ascomycota</taxon>
        <taxon>Pezizomycotina</taxon>
        <taxon>Sordariomycetes</taxon>
        <taxon>Sordariomycetidae</taxon>
        <taxon>Magnaporthales</taxon>
        <taxon>Magnaporthaceae</taxon>
        <taxon>Magnaporthiopsis</taxon>
    </lineage>
</organism>
<keyword evidence="2" id="KW-1133">Transmembrane helix</keyword>
<evidence type="ECO:0000313" key="3">
    <source>
        <dbReference type="EMBL" id="KLU86777.1"/>
    </source>
</evidence>
<feature type="transmembrane region" description="Helical" evidence="2">
    <location>
        <begin position="274"/>
        <end position="297"/>
    </location>
</feature>
<keyword evidence="5" id="KW-1185">Reference proteome</keyword>
<feature type="region of interest" description="Disordered" evidence="1">
    <location>
        <begin position="186"/>
        <end position="214"/>
    </location>
</feature>
<keyword evidence="2" id="KW-0812">Transmembrane</keyword>
<sequence>MQWIRPKRHAQKDAQAPPPPPPPAPGSDGQSVPAPAAAPADGDVEAATPAPQEKAPSSRSSPIRWMFIFSRRGQQPTLRQWLYIYVNHGLGAMIFTGFLNFGLAFLTYGRKKHPVLLWGSPGSVAGDTFITIILQCIIAWVLQMFIVRRDLRKGAARPLAWQPKHTPNFDRWLYMLREDTAAARVLDRRGGGPDPDTQQNENESDEEKHKQKEQQKQARLLGQRLIDVLACVGALLVRSVLLALPALVLFMPASLAILVAAAGVPVRGGGRRDYLFPSAMAPIIFKGVLGAAQALFISPEYAVFWMTRQGYAAAPAAPAAPAADPDSA</sequence>
<feature type="compositionally biased region" description="Pro residues" evidence="1">
    <location>
        <begin position="16"/>
        <end position="25"/>
    </location>
</feature>
<proteinExistence type="predicted"/>
<evidence type="ECO:0000256" key="2">
    <source>
        <dbReference type="SAM" id="Phobius"/>
    </source>
</evidence>
<dbReference type="PANTHER" id="PTHR28297">
    <property type="entry name" value="FUNGAL PROTEIN"/>
    <property type="match status" value="1"/>
</dbReference>
<dbReference type="eggNOG" id="ENOG502T6TD">
    <property type="taxonomic scope" value="Eukaryota"/>
</dbReference>
<reference evidence="4" key="4">
    <citation type="journal article" date="2015" name="G3 (Bethesda)">
        <title>Genome sequences of three phytopathogenic species of the Magnaporthaceae family of fungi.</title>
        <authorList>
            <person name="Okagaki L.H."/>
            <person name="Nunes C.C."/>
            <person name="Sailsbery J."/>
            <person name="Clay B."/>
            <person name="Brown D."/>
            <person name="John T."/>
            <person name="Oh Y."/>
            <person name="Young N."/>
            <person name="Fitzgerald M."/>
            <person name="Haas B.J."/>
            <person name="Zeng Q."/>
            <person name="Young S."/>
            <person name="Adiconis X."/>
            <person name="Fan L."/>
            <person name="Levin J.Z."/>
            <person name="Mitchell T.K."/>
            <person name="Okubara P.A."/>
            <person name="Farman M.L."/>
            <person name="Kohn L.M."/>
            <person name="Birren B."/>
            <person name="Ma L.-J."/>
            <person name="Dean R.A."/>
        </authorList>
    </citation>
    <scope>NUCLEOTIDE SEQUENCE</scope>
    <source>
        <strain evidence="4">ATCC 64411 / 73-15</strain>
    </source>
</reference>
<evidence type="ECO:0000256" key="1">
    <source>
        <dbReference type="SAM" id="MobiDB-lite"/>
    </source>
</evidence>
<feature type="transmembrane region" description="Helical" evidence="2">
    <location>
        <begin position="81"/>
        <end position="108"/>
    </location>
</feature>
<dbReference type="AlphaFoldDB" id="A0A0C4E0B7"/>
<reference evidence="4" key="5">
    <citation type="submission" date="2015-06" db="UniProtKB">
        <authorList>
            <consortium name="EnsemblFungi"/>
        </authorList>
    </citation>
    <scope>IDENTIFICATION</scope>
    <source>
        <strain evidence="4">ATCC 64411</strain>
    </source>
</reference>
<evidence type="ECO:0000313" key="5">
    <source>
        <dbReference type="Proteomes" id="UP000011715"/>
    </source>
</evidence>
<dbReference type="VEuPathDB" id="FungiDB:MAPG_05787"/>
<dbReference type="Proteomes" id="UP000011715">
    <property type="component" value="Unassembled WGS sequence"/>
</dbReference>
<reference evidence="3" key="3">
    <citation type="submission" date="2011-03" db="EMBL/GenBank/DDBJ databases">
        <title>Annotation of Magnaporthe poae ATCC 64411.</title>
        <authorList>
            <person name="Ma L.-J."/>
            <person name="Dead R."/>
            <person name="Young S.K."/>
            <person name="Zeng Q."/>
            <person name="Gargeya S."/>
            <person name="Fitzgerald M."/>
            <person name="Haas B."/>
            <person name="Abouelleil A."/>
            <person name="Alvarado L."/>
            <person name="Arachchi H.M."/>
            <person name="Berlin A."/>
            <person name="Brown A."/>
            <person name="Chapman S.B."/>
            <person name="Chen Z."/>
            <person name="Dunbar C."/>
            <person name="Freedman E."/>
            <person name="Gearin G."/>
            <person name="Gellesch M."/>
            <person name="Goldberg J."/>
            <person name="Griggs A."/>
            <person name="Gujja S."/>
            <person name="Heiman D."/>
            <person name="Howarth C."/>
            <person name="Larson L."/>
            <person name="Lui A."/>
            <person name="MacDonald P.J.P."/>
            <person name="Mehta T."/>
            <person name="Montmayeur A."/>
            <person name="Murphy C."/>
            <person name="Neiman D."/>
            <person name="Pearson M."/>
            <person name="Priest M."/>
            <person name="Roberts A."/>
            <person name="Saif S."/>
            <person name="Shea T."/>
            <person name="Shenoy N."/>
            <person name="Sisk P."/>
            <person name="Stolte C."/>
            <person name="Sykes S."/>
            <person name="Yandava C."/>
            <person name="Wortman J."/>
            <person name="Nusbaum C."/>
            <person name="Birren B."/>
        </authorList>
    </citation>
    <scope>NUCLEOTIDE SEQUENCE</scope>
    <source>
        <strain evidence="3">ATCC 64411</strain>
    </source>
</reference>
<reference evidence="5" key="1">
    <citation type="submission" date="2010-05" db="EMBL/GenBank/DDBJ databases">
        <title>The genome sequence of Magnaporthe poae strain ATCC 64411.</title>
        <authorList>
            <person name="Ma L.-J."/>
            <person name="Dead R."/>
            <person name="Young S."/>
            <person name="Zeng Q."/>
            <person name="Koehrsen M."/>
            <person name="Alvarado L."/>
            <person name="Berlin A."/>
            <person name="Chapman S.B."/>
            <person name="Chen Z."/>
            <person name="Freedman E."/>
            <person name="Gellesch M."/>
            <person name="Goldberg J."/>
            <person name="Griggs A."/>
            <person name="Gujja S."/>
            <person name="Heilman E.R."/>
            <person name="Heiman D."/>
            <person name="Hepburn T."/>
            <person name="Howarth C."/>
            <person name="Jen D."/>
            <person name="Larson L."/>
            <person name="Mehta T."/>
            <person name="Neiman D."/>
            <person name="Pearson M."/>
            <person name="Roberts A."/>
            <person name="Saif S."/>
            <person name="Shea T."/>
            <person name="Shenoy N."/>
            <person name="Sisk P."/>
            <person name="Stolte C."/>
            <person name="Sykes S."/>
            <person name="Walk T."/>
            <person name="White J."/>
            <person name="Yandava C."/>
            <person name="Haas B."/>
            <person name="Nusbaum C."/>
            <person name="Birren B."/>
        </authorList>
    </citation>
    <scope>NUCLEOTIDE SEQUENCE [LARGE SCALE GENOMIC DNA]</scope>
    <source>
        <strain evidence="5">ATCC 64411 / 73-15</strain>
    </source>
</reference>
<dbReference type="EnsemblFungi" id="MAPG_05787T0">
    <property type="protein sequence ID" value="MAPG_05787T0"/>
    <property type="gene ID" value="MAPG_05787"/>
</dbReference>
<reference evidence="3" key="2">
    <citation type="submission" date="2010-05" db="EMBL/GenBank/DDBJ databases">
        <title>The Genome Sequence of Magnaporthe poae strain ATCC 64411.</title>
        <authorList>
            <consortium name="The Broad Institute Genome Sequencing Platform"/>
            <consortium name="Broad Institute Genome Sequencing Center for Infectious Disease"/>
            <person name="Ma L.-J."/>
            <person name="Dead R."/>
            <person name="Young S."/>
            <person name="Zeng Q."/>
            <person name="Koehrsen M."/>
            <person name="Alvarado L."/>
            <person name="Berlin A."/>
            <person name="Chapman S.B."/>
            <person name="Chen Z."/>
            <person name="Freedman E."/>
            <person name="Gellesch M."/>
            <person name="Goldberg J."/>
            <person name="Griggs A."/>
            <person name="Gujja S."/>
            <person name="Heilman E.R."/>
            <person name="Heiman D."/>
            <person name="Hepburn T."/>
            <person name="Howarth C."/>
            <person name="Jen D."/>
            <person name="Larson L."/>
            <person name="Mehta T."/>
            <person name="Neiman D."/>
            <person name="Pearson M."/>
            <person name="Roberts A."/>
            <person name="Saif S."/>
            <person name="Shea T."/>
            <person name="Shenoy N."/>
            <person name="Sisk P."/>
            <person name="Stolte C."/>
            <person name="Sykes S."/>
            <person name="Walk T."/>
            <person name="White J."/>
            <person name="Yandava C."/>
            <person name="Haas B."/>
            <person name="Nusbaum C."/>
            <person name="Birren B."/>
        </authorList>
    </citation>
    <scope>NUCLEOTIDE SEQUENCE</scope>
    <source>
        <strain evidence="3">ATCC 64411</strain>
    </source>
</reference>
<gene>
    <name evidence="3" type="ORF">MAPG_05787</name>
</gene>
<dbReference type="PANTHER" id="PTHR28297:SF1">
    <property type="entry name" value="FUNGAL PROTEIN"/>
    <property type="match status" value="1"/>
</dbReference>
<feature type="region of interest" description="Disordered" evidence="1">
    <location>
        <begin position="1"/>
        <end position="58"/>
    </location>
</feature>
<feature type="transmembrane region" description="Helical" evidence="2">
    <location>
        <begin position="218"/>
        <end position="237"/>
    </location>
</feature>
<feature type="compositionally biased region" description="Basic residues" evidence="1">
    <location>
        <begin position="1"/>
        <end position="10"/>
    </location>
</feature>
<name>A0A0C4E0B7_MAGP6</name>
<accession>A0A0C4E0B7</accession>
<feature type="transmembrane region" description="Helical" evidence="2">
    <location>
        <begin position="128"/>
        <end position="147"/>
    </location>
</feature>
<dbReference type="EMBL" id="GL876969">
    <property type="protein sequence ID" value="KLU86777.1"/>
    <property type="molecule type" value="Genomic_DNA"/>
</dbReference>
<dbReference type="InterPro" id="IPR018852">
    <property type="entry name" value="DUF2456"/>
</dbReference>
<dbReference type="OrthoDB" id="15595at2759"/>
<dbReference type="OMA" id="MFWIENN"/>
<protein>
    <submittedName>
        <fullName evidence="3 4">Uncharacterized protein</fullName>
    </submittedName>
</protein>